<comment type="caution">
    <text evidence="1">The sequence shown here is derived from an EMBL/GenBank/DDBJ whole genome shotgun (WGS) entry which is preliminary data.</text>
</comment>
<dbReference type="AlphaFoldDB" id="A0A235BRW1"/>
<dbReference type="EMBL" id="NOZQ01000136">
    <property type="protein sequence ID" value="OYD15233.1"/>
    <property type="molecule type" value="Genomic_DNA"/>
</dbReference>
<sequence>MNWDYRLIDEPSLRGVAFEPHPKCESVILLFNCDGNLVNFFNPMDDDYDDMPWVSVKTQFAGVAIHIIIIKLLRYLKKKYVPNLEVEDEGEYWEKEDKHLLKHKFDYLKRALDKVESIFVSSELRTGNTMTAEELLDRMEELLKKGLRDMDEPESEKSLRQRYGNNIKISRVGKFNLIYLDNPDEETMRRREREFDPSDYFDDDCPLCQEARKHGGNIIFEGDDDSQDLQEIE</sequence>
<reference evidence="1 2" key="1">
    <citation type="submission" date="2017-07" db="EMBL/GenBank/DDBJ databases">
        <title>Recovery of genomes from metagenomes via a dereplication, aggregation, and scoring strategy.</title>
        <authorList>
            <person name="Sieber C.M."/>
            <person name="Probst A.J."/>
            <person name="Sharrar A."/>
            <person name="Thomas B.C."/>
            <person name="Hess M."/>
            <person name="Tringe S.G."/>
            <person name="Banfield J.F."/>
        </authorList>
    </citation>
    <scope>NUCLEOTIDE SEQUENCE [LARGE SCALE GENOMIC DNA]</scope>
    <source>
        <strain evidence="1">JGI_Cruoil_03_44_89</strain>
    </source>
</reference>
<dbReference type="Proteomes" id="UP000215215">
    <property type="component" value="Unassembled WGS sequence"/>
</dbReference>
<evidence type="ECO:0000313" key="1">
    <source>
        <dbReference type="EMBL" id="OYD15233.1"/>
    </source>
</evidence>
<name>A0A235BRW1_UNCW3</name>
<organism evidence="1 2">
    <name type="scientific">candidate division WOR-3 bacterium JGI_Cruoil_03_44_89</name>
    <dbReference type="NCBI Taxonomy" id="1973748"/>
    <lineage>
        <taxon>Bacteria</taxon>
        <taxon>Bacteria division WOR-3</taxon>
    </lineage>
</organism>
<proteinExistence type="predicted"/>
<gene>
    <name evidence="1" type="ORF">CH333_06185</name>
</gene>
<protein>
    <submittedName>
        <fullName evidence="1">Uncharacterized protein</fullName>
    </submittedName>
</protein>
<accession>A0A235BRW1</accession>
<evidence type="ECO:0000313" key="2">
    <source>
        <dbReference type="Proteomes" id="UP000215215"/>
    </source>
</evidence>